<dbReference type="InterPro" id="IPR012971">
    <property type="entry name" value="NOG2_N_dom"/>
</dbReference>
<dbReference type="PROSITE" id="PS51721">
    <property type="entry name" value="G_CP"/>
    <property type="match status" value="1"/>
</dbReference>
<comment type="subcellular location">
    <subcellularLocation>
        <location evidence="2 7">Nucleus</location>
        <location evidence="2 7">Nucleolus</location>
    </subcellularLocation>
</comment>
<feature type="compositionally biased region" description="Basic residues" evidence="8">
    <location>
        <begin position="657"/>
        <end position="666"/>
    </location>
</feature>
<accession>A0A8H5AX68</accession>
<dbReference type="Proteomes" id="UP000567179">
    <property type="component" value="Unassembled WGS sequence"/>
</dbReference>
<dbReference type="InterPro" id="IPR024929">
    <property type="entry name" value="GNL2_CP_dom"/>
</dbReference>
<reference evidence="10 11" key="1">
    <citation type="journal article" date="2020" name="ISME J.">
        <title>Uncovering the hidden diversity of litter-decomposition mechanisms in mushroom-forming fungi.</title>
        <authorList>
            <person name="Floudas D."/>
            <person name="Bentzer J."/>
            <person name="Ahren D."/>
            <person name="Johansson T."/>
            <person name="Persson P."/>
            <person name="Tunlid A."/>
        </authorList>
    </citation>
    <scope>NUCLEOTIDE SEQUENCE [LARGE SCALE GENOMIC DNA]</scope>
    <source>
        <strain evidence="10 11">CBS 101986</strain>
    </source>
</reference>
<feature type="compositionally biased region" description="Acidic residues" evidence="8">
    <location>
        <begin position="561"/>
        <end position="574"/>
    </location>
</feature>
<keyword evidence="4 7" id="KW-0547">Nucleotide-binding</keyword>
<feature type="compositionally biased region" description="Acidic residues" evidence="8">
    <location>
        <begin position="591"/>
        <end position="614"/>
    </location>
</feature>
<evidence type="ECO:0000256" key="6">
    <source>
        <dbReference type="ARBA" id="ARBA00023242"/>
    </source>
</evidence>
<gene>
    <name evidence="10" type="ORF">D9619_002678</name>
</gene>
<organism evidence="10 11">
    <name type="scientific">Psilocybe cf. subviscida</name>
    <dbReference type="NCBI Taxonomy" id="2480587"/>
    <lineage>
        <taxon>Eukaryota</taxon>
        <taxon>Fungi</taxon>
        <taxon>Dikarya</taxon>
        <taxon>Basidiomycota</taxon>
        <taxon>Agaricomycotina</taxon>
        <taxon>Agaricomycetes</taxon>
        <taxon>Agaricomycetidae</taxon>
        <taxon>Agaricales</taxon>
        <taxon>Agaricineae</taxon>
        <taxon>Strophariaceae</taxon>
        <taxon>Psilocybe</taxon>
    </lineage>
</organism>
<dbReference type="InterPro" id="IPR006073">
    <property type="entry name" value="GTP-bd"/>
</dbReference>
<comment type="function">
    <text evidence="1 7">GTPase that associates with pre-60S ribosomal subunits in the nucleolus and is required for their nuclear export and maturation.</text>
</comment>
<dbReference type="InterPro" id="IPR030378">
    <property type="entry name" value="G_CP_dom"/>
</dbReference>
<dbReference type="GO" id="GO:0005730">
    <property type="term" value="C:nucleolus"/>
    <property type="evidence" value="ECO:0007669"/>
    <property type="project" value="UniProtKB-SubCell"/>
</dbReference>
<dbReference type="Gene3D" id="3.40.50.300">
    <property type="entry name" value="P-loop containing nucleotide triphosphate hydrolases"/>
    <property type="match status" value="1"/>
</dbReference>
<dbReference type="InterPro" id="IPR023179">
    <property type="entry name" value="GTP-bd_ortho_bundle_sf"/>
</dbReference>
<dbReference type="CDD" id="cd01858">
    <property type="entry name" value="NGP_1"/>
    <property type="match status" value="1"/>
</dbReference>
<evidence type="ECO:0000313" key="11">
    <source>
        <dbReference type="Proteomes" id="UP000567179"/>
    </source>
</evidence>
<dbReference type="Pfam" id="PF01926">
    <property type="entry name" value="MMR_HSR1"/>
    <property type="match status" value="1"/>
</dbReference>
<sequence length="666" mass="73152">MAPAKKASSSGKTKSSSSSGVSLAKVKGENFYRDAKKVSRLKMLNSGKAVRDKDGKIVQAAAFQKGEDETKPGRVQPDRRWFGNTRVISQTALDHFRTSLGAKKDDPYSVLLRRNKLPMALLDDAAHSGLSQKRPHIVETEPFSETFGPKAQRKRPRVDAGSFEELGQLGATMAEEAENAASLSGTRIIEPLGSTVVEAQTHADFKEPIYAKGTSRRIFGELYKVIDSSDVIIHVLDARDPLGTMCESVLETIKKEKSHKQVVLVINKCDLVPNWVTARYIQHLTPRYPVIAFHASPNHSFGKGSLIQLLRQFSQLHADKKQISVGFIGYPNVGKSSVINTIKSSKVCTVAPVPGETKVWQYITLTKRIYLIDCPGVVPASANDTEANIVLKGVVRVEALPTPSEHIPALMARVKPIYLSRTYDIPLPNKDDITVGWEPEVFLDKLARKKGRLLKQGEPDLDSVAKIILTDWVRGRIPFFVPPPERSEELNEAEAKIRRKKDLKGKGKALADAPEVPGVTQNLKTLIQKNTFLPEDIEKMDEPVEAVAEDDGQSDAANSAEEGEEEAAEDEDNDDLKWGDVFEGINVPAESDAEAEEASDAEVEGDADVSEEESAEKKEARMTTNKRKAANFYTTANVKNKSRSKAALMKSLPVGKKGSKGKGRKP</sequence>
<name>A0A8H5AX68_9AGAR</name>
<dbReference type="SUPFAM" id="SSF52540">
    <property type="entry name" value="P-loop containing nucleoside triphosphate hydrolases"/>
    <property type="match status" value="1"/>
</dbReference>
<keyword evidence="6 7" id="KW-0539">Nucleus</keyword>
<evidence type="ECO:0000256" key="7">
    <source>
        <dbReference type="RuleBase" id="RU364023"/>
    </source>
</evidence>
<dbReference type="InterPro" id="IPR027417">
    <property type="entry name" value="P-loop_NTPase"/>
</dbReference>
<protein>
    <recommendedName>
        <fullName evidence="3 7">Nucleolar GTP-binding protein 2</fullName>
    </recommendedName>
</protein>
<dbReference type="GO" id="GO:0005525">
    <property type="term" value="F:GTP binding"/>
    <property type="evidence" value="ECO:0007669"/>
    <property type="project" value="UniProtKB-KW"/>
</dbReference>
<dbReference type="PANTHER" id="PTHR11089">
    <property type="entry name" value="GTP-BINDING PROTEIN-RELATED"/>
    <property type="match status" value="1"/>
</dbReference>
<comment type="similarity">
    <text evidence="7">Belongs to the TRAFAC class YlqF/YawG GTPase family. NOG2 subfamily.</text>
</comment>
<dbReference type="Pfam" id="PF08153">
    <property type="entry name" value="NGP1NT"/>
    <property type="match status" value="1"/>
</dbReference>
<evidence type="ECO:0000256" key="2">
    <source>
        <dbReference type="ARBA" id="ARBA00004604"/>
    </source>
</evidence>
<keyword evidence="11" id="KW-1185">Reference proteome</keyword>
<evidence type="ECO:0000256" key="8">
    <source>
        <dbReference type="SAM" id="MobiDB-lite"/>
    </source>
</evidence>
<comment type="caution">
    <text evidence="10">The sequence shown here is derived from an EMBL/GenBank/DDBJ whole genome shotgun (WGS) entry which is preliminary data.</text>
</comment>
<dbReference type="InterPro" id="IPR050755">
    <property type="entry name" value="TRAFAC_YlqF/YawG_RiboMat"/>
</dbReference>
<feature type="region of interest" description="Disordered" evidence="8">
    <location>
        <begin position="546"/>
        <end position="666"/>
    </location>
</feature>
<evidence type="ECO:0000256" key="3">
    <source>
        <dbReference type="ARBA" id="ARBA00022127"/>
    </source>
</evidence>
<evidence type="ECO:0000259" key="9">
    <source>
        <dbReference type="PROSITE" id="PS51721"/>
    </source>
</evidence>
<dbReference type="EMBL" id="JAACJJ010000056">
    <property type="protein sequence ID" value="KAF5312361.1"/>
    <property type="molecule type" value="Genomic_DNA"/>
</dbReference>
<dbReference type="PANTHER" id="PTHR11089:SF9">
    <property type="entry name" value="NUCLEOLAR GTP-BINDING PROTEIN 2"/>
    <property type="match status" value="1"/>
</dbReference>
<feature type="domain" description="CP-type G" evidence="9">
    <location>
        <begin position="219"/>
        <end position="380"/>
    </location>
</feature>
<dbReference type="Gene3D" id="1.10.1580.10">
    <property type="match status" value="1"/>
</dbReference>
<dbReference type="AlphaFoldDB" id="A0A8H5AX68"/>
<dbReference type="PRINTS" id="PR00326">
    <property type="entry name" value="GTP1OBG"/>
</dbReference>
<evidence type="ECO:0000313" key="10">
    <source>
        <dbReference type="EMBL" id="KAF5312361.1"/>
    </source>
</evidence>
<evidence type="ECO:0000256" key="5">
    <source>
        <dbReference type="ARBA" id="ARBA00023134"/>
    </source>
</evidence>
<proteinExistence type="inferred from homology"/>
<keyword evidence="5 7" id="KW-0342">GTP-binding</keyword>
<feature type="region of interest" description="Disordered" evidence="8">
    <location>
        <begin position="1"/>
        <end position="23"/>
    </location>
</feature>
<dbReference type="FunFam" id="3.40.50.300:FF:000559">
    <property type="entry name" value="Nuclear/nucleolar GTPase 2"/>
    <property type="match status" value="1"/>
</dbReference>
<evidence type="ECO:0000256" key="4">
    <source>
        <dbReference type="ARBA" id="ARBA00022741"/>
    </source>
</evidence>
<evidence type="ECO:0000256" key="1">
    <source>
        <dbReference type="ARBA" id="ARBA00003892"/>
    </source>
</evidence>
<dbReference type="OrthoDB" id="444945at2759"/>